<gene>
    <name evidence="2" type="ORF">IMG5_148340</name>
</gene>
<proteinExistence type="predicted"/>
<evidence type="ECO:0000313" key="2">
    <source>
        <dbReference type="EMBL" id="EGR29806.1"/>
    </source>
</evidence>
<dbReference type="RefSeq" id="XP_004031042.1">
    <property type="nucleotide sequence ID" value="XM_004030994.1"/>
</dbReference>
<accession>G0QYA2</accession>
<organism evidence="2 3">
    <name type="scientific">Ichthyophthirius multifiliis</name>
    <name type="common">White spot disease agent</name>
    <name type="synonym">Ich</name>
    <dbReference type="NCBI Taxonomy" id="5932"/>
    <lineage>
        <taxon>Eukaryota</taxon>
        <taxon>Sar</taxon>
        <taxon>Alveolata</taxon>
        <taxon>Ciliophora</taxon>
        <taxon>Intramacronucleata</taxon>
        <taxon>Oligohymenophorea</taxon>
        <taxon>Hymenostomatida</taxon>
        <taxon>Ophryoglenina</taxon>
        <taxon>Ichthyophthirius</taxon>
    </lineage>
</organism>
<dbReference type="Proteomes" id="UP000008983">
    <property type="component" value="Unassembled WGS sequence"/>
</dbReference>
<name>G0QYA2_ICHMU</name>
<feature type="transmembrane region" description="Helical" evidence="1">
    <location>
        <begin position="54"/>
        <end position="73"/>
    </location>
</feature>
<keyword evidence="3" id="KW-1185">Reference proteome</keyword>
<evidence type="ECO:0000313" key="3">
    <source>
        <dbReference type="Proteomes" id="UP000008983"/>
    </source>
</evidence>
<sequence length="101" mass="12711">MCQLFLVKIIIIYLCVHFHWYNCYILTYFVYYIIQQEVFYYYQQFNFLFWQFEEIHFGYILIFSYLQNCILLIKDFLNDCYCKHLFQSNISCAAKRYFIKS</sequence>
<dbReference type="InParanoid" id="G0QYA2"/>
<evidence type="ECO:0008006" key="4">
    <source>
        <dbReference type="Google" id="ProtNLM"/>
    </source>
</evidence>
<dbReference type="EMBL" id="GL984105">
    <property type="protein sequence ID" value="EGR29806.1"/>
    <property type="molecule type" value="Genomic_DNA"/>
</dbReference>
<reference evidence="2 3" key="1">
    <citation type="submission" date="2011-07" db="EMBL/GenBank/DDBJ databases">
        <authorList>
            <person name="Coyne R."/>
            <person name="Brami D."/>
            <person name="Johnson J."/>
            <person name="Hostetler J."/>
            <person name="Hannick L."/>
            <person name="Clark T."/>
            <person name="Cassidy-Hanley D."/>
            <person name="Inman J."/>
        </authorList>
    </citation>
    <scope>NUCLEOTIDE SEQUENCE [LARGE SCALE GENOMIC DNA]</scope>
    <source>
        <strain evidence="2 3">G5</strain>
    </source>
</reference>
<keyword evidence="1" id="KW-0812">Transmembrane</keyword>
<evidence type="ECO:0000256" key="1">
    <source>
        <dbReference type="SAM" id="Phobius"/>
    </source>
</evidence>
<protein>
    <recommendedName>
        <fullName evidence="4">Transmembrane protein</fullName>
    </recommendedName>
</protein>
<feature type="transmembrane region" description="Helical" evidence="1">
    <location>
        <begin position="12"/>
        <end position="34"/>
    </location>
</feature>
<dbReference type="GeneID" id="14905917"/>
<dbReference type="AlphaFoldDB" id="G0QYA2"/>
<keyword evidence="1" id="KW-0472">Membrane</keyword>
<keyword evidence="1" id="KW-1133">Transmembrane helix</keyword>